<evidence type="ECO:0000256" key="4">
    <source>
        <dbReference type="ARBA" id="ARBA00022475"/>
    </source>
</evidence>
<feature type="transmembrane region" description="Helical" evidence="8">
    <location>
        <begin position="366"/>
        <end position="384"/>
    </location>
</feature>
<reference evidence="10 11" key="1">
    <citation type="submission" date="2019-03" db="EMBL/GenBank/DDBJ databases">
        <title>Genomic Encyclopedia of Type Strains, Phase IV (KMG-IV): sequencing the most valuable type-strain genomes for metagenomic binning, comparative biology and taxonomic classification.</title>
        <authorList>
            <person name="Goeker M."/>
        </authorList>
    </citation>
    <scope>NUCLEOTIDE SEQUENCE [LARGE SCALE GENOMIC DNA]</scope>
    <source>
        <strain evidence="10 11">DSM 25903</strain>
    </source>
</reference>
<accession>A0A4V3DYK2</accession>
<comment type="subcellular location">
    <subcellularLocation>
        <location evidence="1 8">Cell membrane</location>
        <topology evidence="1 8">Multi-pass membrane protein</topology>
    </subcellularLocation>
</comment>
<dbReference type="EMBL" id="SNZR01000011">
    <property type="protein sequence ID" value="TDR92949.1"/>
    <property type="molecule type" value="Genomic_DNA"/>
</dbReference>
<keyword evidence="5 8" id="KW-0812">Transmembrane</keyword>
<evidence type="ECO:0000256" key="1">
    <source>
        <dbReference type="ARBA" id="ARBA00004651"/>
    </source>
</evidence>
<sequence length="424" mass="45072">MTAGAVTTARAAPGGPAHRPLDASLGAQLRRADRGRQIRALLLVAPLLLFLFVNFALPLVLMLAKSIDGREEARALARTGAALASWDGRSAVPDAAAKALVADLGDLRGTPALSMVANRLNYDVNGMRSLVLKTARRLPPSGDATLAALGSIDPLWQRPEQWAAVLRATDRITSFHVLAAVDARRDPAGGITMLPPQQGVMREIFLRTFWIASVVTLACIVLGYPVAYLIASATPGWASVMMMAVLLPFWTSLLVRTSAWVVLLQTNGIVNKGLQGLGLTSAPVPLVFNRTGAYIALIHVLLPFMILPIYSIMKSVKPDYVRAAVSLGASPVTAFRRVYLPLTLPGLASGTLLVFVSALGFYITPALIGGAGDQMIGFFIAYYINDTVNWGMAAALGGLLLLSTAVVFLVYTWLAGSSSPAWRS</sequence>
<comment type="caution">
    <text evidence="10">The sequence shown here is derived from an EMBL/GenBank/DDBJ whole genome shotgun (WGS) entry which is preliminary data.</text>
</comment>
<name>A0A4V3DYK2_9HYPH</name>
<dbReference type="PROSITE" id="PS50928">
    <property type="entry name" value="ABC_TM1"/>
    <property type="match status" value="1"/>
</dbReference>
<dbReference type="InterPro" id="IPR000515">
    <property type="entry name" value="MetI-like"/>
</dbReference>
<feature type="transmembrane region" description="Helical" evidence="8">
    <location>
        <begin position="293"/>
        <end position="313"/>
    </location>
</feature>
<evidence type="ECO:0000256" key="3">
    <source>
        <dbReference type="ARBA" id="ARBA00022448"/>
    </source>
</evidence>
<dbReference type="Gene3D" id="1.10.3720.10">
    <property type="entry name" value="MetI-like"/>
    <property type="match status" value="1"/>
</dbReference>
<protein>
    <submittedName>
        <fullName evidence="10">Putative spermidine/putrescine transport system permease protein</fullName>
    </submittedName>
</protein>
<dbReference type="PANTHER" id="PTHR42929:SF5">
    <property type="entry name" value="ABC TRANSPORTER PERMEASE PROTEIN"/>
    <property type="match status" value="1"/>
</dbReference>
<keyword evidence="6 8" id="KW-1133">Transmembrane helix</keyword>
<evidence type="ECO:0000256" key="6">
    <source>
        <dbReference type="ARBA" id="ARBA00022989"/>
    </source>
</evidence>
<feature type="transmembrane region" description="Helical" evidence="8">
    <location>
        <begin position="390"/>
        <end position="414"/>
    </location>
</feature>
<keyword evidence="11" id="KW-1185">Reference proteome</keyword>
<dbReference type="Pfam" id="PF00528">
    <property type="entry name" value="BPD_transp_1"/>
    <property type="match status" value="1"/>
</dbReference>
<feature type="transmembrane region" description="Helical" evidence="8">
    <location>
        <begin position="338"/>
        <end position="359"/>
    </location>
</feature>
<dbReference type="GO" id="GO:0055085">
    <property type="term" value="P:transmembrane transport"/>
    <property type="evidence" value="ECO:0007669"/>
    <property type="project" value="InterPro"/>
</dbReference>
<dbReference type="RefSeq" id="WP_245512751.1">
    <property type="nucleotide sequence ID" value="NZ_SNZR01000011.1"/>
</dbReference>
<evidence type="ECO:0000256" key="8">
    <source>
        <dbReference type="RuleBase" id="RU363032"/>
    </source>
</evidence>
<feature type="transmembrane region" description="Helical" evidence="8">
    <location>
        <begin position="209"/>
        <end position="231"/>
    </location>
</feature>
<keyword evidence="7 8" id="KW-0472">Membrane</keyword>
<dbReference type="CDD" id="cd06261">
    <property type="entry name" value="TM_PBP2"/>
    <property type="match status" value="1"/>
</dbReference>
<dbReference type="GO" id="GO:0005886">
    <property type="term" value="C:plasma membrane"/>
    <property type="evidence" value="ECO:0007669"/>
    <property type="project" value="UniProtKB-SubCell"/>
</dbReference>
<feature type="transmembrane region" description="Helical" evidence="8">
    <location>
        <begin position="40"/>
        <end position="64"/>
    </location>
</feature>
<keyword evidence="4" id="KW-1003">Cell membrane</keyword>
<evidence type="ECO:0000256" key="2">
    <source>
        <dbReference type="ARBA" id="ARBA00007069"/>
    </source>
</evidence>
<gene>
    <name evidence="10" type="ORF">EV668_0193</name>
</gene>
<evidence type="ECO:0000313" key="10">
    <source>
        <dbReference type="EMBL" id="TDR92949.1"/>
    </source>
</evidence>
<evidence type="ECO:0000256" key="5">
    <source>
        <dbReference type="ARBA" id="ARBA00022692"/>
    </source>
</evidence>
<dbReference type="PANTHER" id="PTHR42929">
    <property type="entry name" value="INNER MEMBRANE ABC TRANSPORTER PERMEASE PROTEIN YDCU-RELATED-RELATED"/>
    <property type="match status" value="1"/>
</dbReference>
<dbReference type="AlphaFoldDB" id="A0A4V3DYK2"/>
<evidence type="ECO:0000256" key="7">
    <source>
        <dbReference type="ARBA" id="ARBA00023136"/>
    </source>
</evidence>
<dbReference type="Proteomes" id="UP000295122">
    <property type="component" value="Unassembled WGS sequence"/>
</dbReference>
<dbReference type="InterPro" id="IPR035906">
    <property type="entry name" value="MetI-like_sf"/>
</dbReference>
<evidence type="ECO:0000259" key="9">
    <source>
        <dbReference type="PROSITE" id="PS50928"/>
    </source>
</evidence>
<dbReference type="SUPFAM" id="SSF161098">
    <property type="entry name" value="MetI-like"/>
    <property type="match status" value="1"/>
</dbReference>
<feature type="transmembrane region" description="Helical" evidence="8">
    <location>
        <begin position="237"/>
        <end position="255"/>
    </location>
</feature>
<organism evidence="10 11">
    <name type="scientific">Enterovirga rhinocerotis</name>
    <dbReference type="NCBI Taxonomy" id="1339210"/>
    <lineage>
        <taxon>Bacteria</taxon>
        <taxon>Pseudomonadati</taxon>
        <taxon>Pseudomonadota</taxon>
        <taxon>Alphaproteobacteria</taxon>
        <taxon>Hyphomicrobiales</taxon>
        <taxon>Methylobacteriaceae</taxon>
        <taxon>Enterovirga</taxon>
    </lineage>
</organism>
<feature type="domain" description="ABC transmembrane type-1" evidence="9">
    <location>
        <begin position="205"/>
        <end position="411"/>
    </location>
</feature>
<keyword evidence="3 8" id="KW-0813">Transport</keyword>
<comment type="similarity">
    <text evidence="2">Belongs to the binding-protein-dependent transport system permease family. CysTW subfamily.</text>
</comment>
<proteinExistence type="inferred from homology"/>
<evidence type="ECO:0000313" key="11">
    <source>
        <dbReference type="Proteomes" id="UP000295122"/>
    </source>
</evidence>